<sequence>MLGEERFVGGVNGSEIVEIFDEYGGLDDIADGEASGFNDRFHVVQRLARLRGHVFRDAAGFRVDRDSGQR</sequence>
<reference evidence="1 2" key="1">
    <citation type="submission" date="2018-06" db="EMBL/GenBank/DDBJ databases">
        <authorList>
            <consortium name="Pathogen Informatics"/>
            <person name="Doyle S."/>
        </authorList>
    </citation>
    <scope>NUCLEOTIDE SEQUENCE [LARGE SCALE GENOMIC DNA]</scope>
    <source>
        <strain evidence="1 2">NCTC9140</strain>
    </source>
</reference>
<name>A0A377TNT6_KLEPN</name>
<evidence type="ECO:0000313" key="1">
    <source>
        <dbReference type="EMBL" id="STS79740.1"/>
    </source>
</evidence>
<proteinExistence type="predicted"/>
<dbReference type="Proteomes" id="UP000254938">
    <property type="component" value="Unassembled WGS sequence"/>
</dbReference>
<dbReference type="EMBL" id="UGKQ01000007">
    <property type="protein sequence ID" value="STS79740.1"/>
    <property type="molecule type" value="Genomic_DNA"/>
</dbReference>
<evidence type="ECO:0000313" key="2">
    <source>
        <dbReference type="Proteomes" id="UP000254938"/>
    </source>
</evidence>
<gene>
    <name evidence="1" type="ORF">NCTC9140_01426</name>
</gene>
<accession>A0A377TNT6</accession>
<organism evidence="1 2">
    <name type="scientific">Klebsiella pneumoniae</name>
    <dbReference type="NCBI Taxonomy" id="573"/>
    <lineage>
        <taxon>Bacteria</taxon>
        <taxon>Pseudomonadati</taxon>
        <taxon>Pseudomonadota</taxon>
        <taxon>Gammaproteobacteria</taxon>
        <taxon>Enterobacterales</taxon>
        <taxon>Enterobacteriaceae</taxon>
        <taxon>Klebsiella/Raoultella group</taxon>
        <taxon>Klebsiella</taxon>
        <taxon>Klebsiella pneumoniae complex</taxon>
    </lineage>
</organism>
<protein>
    <submittedName>
        <fullName evidence="1">Uncharacterized protein</fullName>
    </submittedName>
</protein>
<dbReference type="AlphaFoldDB" id="A0A377TNT6"/>